<accession>Q1IUT0</accession>
<dbReference type="STRING" id="204669.Acid345_0365"/>
<dbReference type="InterPro" id="IPR012312">
    <property type="entry name" value="Hemerythrin-like"/>
</dbReference>
<keyword evidence="3" id="KW-0479">Metal-binding</keyword>
<protein>
    <recommendedName>
        <fullName evidence="5">Hemerythrin-like domain-containing protein</fullName>
    </recommendedName>
</protein>
<dbReference type="NCBIfam" id="TIGR03652">
    <property type="entry name" value="FeS_repair_RIC"/>
    <property type="match status" value="1"/>
</dbReference>
<dbReference type="OrthoDB" id="9797132at2"/>
<dbReference type="Pfam" id="PF01814">
    <property type="entry name" value="Hemerythrin"/>
    <property type="match status" value="1"/>
</dbReference>
<evidence type="ECO:0000313" key="6">
    <source>
        <dbReference type="EMBL" id="ABF39370.1"/>
    </source>
</evidence>
<proteinExistence type="predicted"/>
<dbReference type="Pfam" id="PF04405">
    <property type="entry name" value="ScdA_N"/>
    <property type="match status" value="1"/>
</dbReference>
<evidence type="ECO:0000256" key="4">
    <source>
        <dbReference type="ARBA" id="ARBA00023004"/>
    </source>
</evidence>
<dbReference type="EnsemblBacteria" id="ABF39370">
    <property type="protein sequence ID" value="ABF39370"/>
    <property type="gene ID" value="Acid345_0365"/>
</dbReference>
<dbReference type="HOGENOM" id="CLU_076075_0_1_0"/>
<dbReference type="EMBL" id="CP000360">
    <property type="protein sequence ID" value="ABF39370.1"/>
    <property type="molecule type" value="Genomic_DNA"/>
</dbReference>
<keyword evidence="2" id="KW-0963">Cytoplasm</keyword>
<evidence type="ECO:0000313" key="7">
    <source>
        <dbReference type="Proteomes" id="UP000002432"/>
    </source>
</evidence>
<dbReference type="PANTHER" id="PTHR36438">
    <property type="entry name" value="IRON-SULFUR CLUSTER REPAIR PROTEIN YTFE"/>
    <property type="match status" value="1"/>
</dbReference>
<dbReference type="Gene3D" id="1.20.120.520">
    <property type="entry name" value="nmb1532 protein domain like"/>
    <property type="match status" value="1"/>
</dbReference>
<evidence type="ECO:0000256" key="2">
    <source>
        <dbReference type="ARBA" id="ARBA00022490"/>
    </source>
</evidence>
<comment type="subcellular location">
    <subcellularLocation>
        <location evidence="1">Cytoplasm</location>
    </subcellularLocation>
</comment>
<feature type="domain" description="Hemerythrin-like" evidence="5">
    <location>
        <begin position="84"/>
        <end position="235"/>
    </location>
</feature>
<keyword evidence="4" id="KW-0408">Iron</keyword>
<dbReference type="RefSeq" id="WP_011521172.1">
    <property type="nucleotide sequence ID" value="NC_008009.1"/>
</dbReference>
<dbReference type="AlphaFoldDB" id="Q1IUT0"/>
<dbReference type="GO" id="GO:0005737">
    <property type="term" value="C:cytoplasm"/>
    <property type="evidence" value="ECO:0007669"/>
    <property type="project" value="UniProtKB-SubCell"/>
</dbReference>
<sequence length="242" mass="27228">MVDTNKTVRDIAVELPYAPKVFEKLGIDFCCGGKRPLSEACHASGIAVGEVVNHLESAEKAIQEGRESAAKNWSISTVSEVLDQILSRHHVYVREESPRIQQLFAKVASKHGENHPELVQAKELFDALAGELMVHLMKEEQILFPYVRRMEESQVSGEPLPPSCFGTVRNPIQMMFMEHDSAGELLKEIRKQTNDLKAPPDACISFQSLYRDLLAFEADLHQHIHLENNVLFPKVLEMEGAE</sequence>
<dbReference type="Proteomes" id="UP000002432">
    <property type="component" value="Chromosome"/>
</dbReference>
<evidence type="ECO:0000256" key="3">
    <source>
        <dbReference type="ARBA" id="ARBA00022723"/>
    </source>
</evidence>
<evidence type="ECO:0000256" key="1">
    <source>
        <dbReference type="ARBA" id="ARBA00004496"/>
    </source>
</evidence>
<keyword evidence="7" id="KW-1185">Reference proteome</keyword>
<dbReference type="GO" id="GO:0046872">
    <property type="term" value="F:metal ion binding"/>
    <property type="evidence" value="ECO:0007669"/>
    <property type="project" value="UniProtKB-KW"/>
</dbReference>
<organism evidence="6 7">
    <name type="scientific">Koribacter versatilis (strain Ellin345)</name>
    <dbReference type="NCBI Taxonomy" id="204669"/>
    <lineage>
        <taxon>Bacteria</taxon>
        <taxon>Pseudomonadati</taxon>
        <taxon>Acidobacteriota</taxon>
        <taxon>Terriglobia</taxon>
        <taxon>Terriglobales</taxon>
        <taxon>Candidatus Korobacteraceae</taxon>
        <taxon>Candidatus Korobacter</taxon>
    </lineage>
</organism>
<reference evidence="6 7" key="1">
    <citation type="journal article" date="2009" name="Appl. Environ. Microbiol.">
        <title>Three genomes from the phylum Acidobacteria provide insight into the lifestyles of these microorganisms in soils.</title>
        <authorList>
            <person name="Ward N.L."/>
            <person name="Challacombe J.F."/>
            <person name="Janssen P.H."/>
            <person name="Henrissat B."/>
            <person name="Coutinho P.M."/>
            <person name="Wu M."/>
            <person name="Xie G."/>
            <person name="Haft D.H."/>
            <person name="Sait M."/>
            <person name="Badger J."/>
            <person name="Barabote R.D."/>
            <person name="Bradley B."/>
            <person name="Brettin T.S."/>
            <person name="Brinkac L.M."/>
            <person name="Bruce D."/>
            <person name="Creasy T."/>
            <person name="Daugherty S.C."/>
            <person name="Davidsen T.M."/>
            <person name="DeBoy R.T."/>
            <person name="Detter J.C."/>
            <person name="Dodson R.J."/>
            <person name="Durkin A.S."/>
            <person name="Ganapathy A."/>
            <person name="Gwinn-Giglio M."/>
            <person name="Han C.S."/>
            <person name="Khouri H."/>
            <person name="Kiss H."/>
            <person name="Kothari S.P."/>
            <person name="Madupu R."/>
            <person name="Nelson K.E."/>
            <person name="Nelson W.C."/>
            <person name="Paulsen I."/>
            <person name="Penn K."/>
            <person name="Ren Q."/>
            <person name="Rosovitz M.J."/>
            <person name="Selengut J.D."/>
            <person name="Shrivastava S."/>
            <person name="Sullivan S.A."/>
            <person name="Tapia R."/>
            <person name="Thompson L.S."/>
            <person name="Watkins K.L."/>
            <person name="Yang Q."/>
            <person name="Yu C."/>
            <person name="Zafar N."/>
            <person name="Zhou L."/>
            <person name="Kuske C.R."/>
        </authorList>
    </citation>
    <scope>NUCLEOTIDE SEQUENCE [LARGE SCALE GENOMIC DNA]</scope>
    <source>
        <strain evidence="6 7">Ellin345</strain>
    </source>
</reference>
<name>Q1IUT0_KORVE</name>
<evidence type="ECO:0000259" key="5">
    <source>
        <dbReference type="Pfam" id="PF01814"/>
    </source>
</evidence>
<dbReference type="KEGG" id="aba:Acid345_0365"/>
<gene>
    <name evidence="6" type="ordered locus">Acid345_0365</name>
</gene>
<dbReference type="InterPro" id="IPR019903">
    <property type="entry name" value="RIC_family"/>
</dbReference>
<dbReference type="PANTHER" id="PTHR36438:SF1">
    <property type="entry name" value="IRON-SULFUR CLUSTER REPAIR PROTEIN YTFE"/>
    <property type="match status" value="1"/>
</dbReference>
<dbReference type="eggNOG" id="COG2846">
    <property type="taxonomic scope" value="Bacteria"/>
</dbReference>